<feature type="domain" description="Acyl-CoA dehydrogenase/oxidase C-terminal" evidence="6">
    <location>
        <begin position="241"/>
        <end position="376"/>
    </location>
</feature>
<evidence type="ECO:0000313" key="9">
    <source>
        <dbReference type="EMBL" id="MBP2184901.1"/>
    </source>
</evidence>
<keyword evidence="10" id="KW-1185">Reference proteome</keyword>
<name>A0ABS4Q258_9PSEU</name>
<reference evidence="9 10" key="1">
    <citation type="submission" date="2021-03" db="EMBL/GenBank/DDBJ databases">
        <title>Sequencing the genomes of 1000 actinobacteria strains.</title>
        <authorList>
            <person name="Klenk H.-P."/>
        </authorList>
    </citation>
    <scope>NUCLEOTIDE SEQUENCE [LARGE SCALE GENOMIC DNA]</scope>
    <source>
        <strain evidence="9 10">DSM 45510</strain>
    </source>
</reference>
<gene>
    <name evidence="9" type="ORF">JOM49_006427</name>
</gene>
<keyword evidence="3 5" id="KW-0285">Flavoprotein</keyword>
<accession>A0ABS4Q258</accession>
<dbReference type="Pfam" id="PF02770">
    <property type="entry name" value="Acyl-CoA_dh_M"/>
    <property type="match status" value="1"/>
</dbReference>
<dbReference type="InterPro" id="IPR013786">
    <property type="entry name" value="AcylCoA_DH/ox_N"/>
</dbReference>
<dbReference type="Gene3D" id="2.40.110.10">
    <property type="entry name" value="Butyryl-CoA Dehydrogenase, subunit A, domain 2"/>
    <property type="match status" value="1"/>
</dbReference>
<dbReference type="InterPro" id="IPR009075">
    <property type="entry name" value="AcylCo_DH/oxidase_C"/>
</dbReference>
<evidence type="ECO:0000259" key="6">
    <source>
        <dbReference type="Pfam" id="PF00441"/>
    </source>
</evidence>
<comment type="similarity">
    <text evidence="2 5">Belongs to the acyl-CoA dehydrogenase family.</text>
</comment>
<dbReference type="EMBL" id="JAGGMS010000001">
    <property type="protein sequence ID" value="MBP2184901.1"/>
    <property type="molecule type" value="Genomic_DNA"/>
</dbReference>
<keyword evidence="5" id="KW-0560">Oxidoreductase</keyword>
<feature type="domain" description="Acyl-CoA dehydrogenase/oxidase N-terminal" evidence="8">
    <location>
        <begin position="50"/>
        <end position="119"/>
    </location>
</feature>
<comment type="cofactor">
    <cofactor evidence="1 5">
        <name>FAD</name>
        <dbReference type="ChEBI" id="CHEBI:57692"/>
    </cofactor>
</comment>
<dbReference type="Gene3D" id="1.20.140.10">
    <property type="entry name" value="Butyryl-CoA Dehydrogenase, subunit A, domain 3"/>
    <property type="match status" value="1"/>
</dbReference>
<dbReference type="Pfam" id="PF02771">
    <property type="entry name" value="Acyl-CoA_dh_N"/>
    <property type="match status" value="1"/>
</dbReference>
<dbReference type="InterPro" id="IPR046373">
    <property type="entry name" value="Acyl-CoA_Oxase/DH_mid-dom_sf"/>
</dbReference>
<evidence type="ECO:0000256" key="1">
    <source>
        <dbReference type="ARBA" id="ARBA00001974"/>
    </source>
</evidence>
<comment type="caution">
    <text evidence="9">The sequence shown here is derived from an EMBL/GenBank/DDBJ whole genome shotgun (WGS) entry which is preliminary data.</text>
</comment>
<evidence type="ECO:0000259" key="8">
    <source>
        <dbReference type="Pfam" id="PF02771"/>
    </source>
</evidence>
<protein>
    <submittedName>
        <fullName evidence="9">Alkylation response protein AidB-like acyl-CoA dehydrogenase</fullName>
    </submittedName>
</protein>
<dbReference type="InterPro" id="IPR036250">
    <property type="entry name" value="AcylCo_DH-like_C"/>
</dbReference>
<evidence type="ECO:0000256" key="4">
    <source>
        <dbReference type="ARBA" id="ARBA00022827"/>
    </source>
</evidence>
<dbReference type="InterPro" id="IPR009100">
    <property type="entry name" value="AcylCoA_DH/oxidase_NM_dom_sf"/>
</dbReference>
<dbReference type="InterPro" id="IPR006091">
    <property type="entry name" value="Acyl-CoA_Oxase/DH_mid-dom"/>
</dbReference>
<proteinExistence type="inferred from homology"/>
<feature type="domain" description="Acyl-CoA oxidase/dehydrogenase middle" evidence="7">
    <location>
        <begin position="132"/>
        <end position="224"/>
    </location>
</feature>
<dbReference type="PANTHER" id="PTHR43884:SF12">
    <property type="entry name" value="ISOVALERYL-COA DEHYDROGENASE, MITOCHONDRIAL-RELATED"/>
    <property type="match status" value="1"/>
</dbReference>
<evidence type="ECO:0000313" key="10">
    <source>
        <dbReference type="Proteomes" id="UP000741013"/>
    </source>
</evidence>
<keyword evidence="4 5" id="KW-0274">FAD</keyword>
<evidence type="ECO:0000259" key="7">
    <source>
        <dbReference type="Pfam" id="PF02770"/>
    </source>
</evidence>
<dbReference type="Gene3D" id="1.10.540.10">
    <property type="entry name" value="Acyl-CoA dehydrogenase/oxidase, N-terminal domain"/>
    <property type="match status" value="1"/>
</dbReference>
<dbReference type="SUPFAM" id="SSF56645">
    <property type="entry name" value="Acyl-CoA dehydrogenase NM domain-like"/>
    <property type="match status" value="1"/>
</dbReference>
<dbReference type="Pfam" id="PF00441">
    <property type="entry name" value="Acyl-CoA_dh_1"/>
    <property type="match status" value="1"/>
</dbReference>
<dbReference type="InterPro" id="IPR037069">
    <property type="entry name" value="AcylCoA_DH/ox_N_sf"/>
</dbReference>
<dbReference type="PANTHER" id="PTHR43884">
    <property type="entry name" value="ACYL-COA DEHYDROGENASE"/>
    <property type="match status" value="1"/>
</dbReference>
<evidence type="ECO:0000256" key="5">
    <source>
        <dbReference type="RuleBase" id="RU362125"/>
    </source>
</evidence>
<evidence type="ECO:0000256" key="2">
    <source>
        <dbReference type="ARBA" id="ARBA00009347"/>
    </source>
</evidence>
<dbReference type="Proteomes" id="UP000741013">
    <property type="component" value="Unassembled WGS sequence"/>
</dbReference>
<organism evidence="9 10">
    <name type="scientific">Amycolatopsis magusensis</name>
    <dbReference type="NCBI Taxonomy" id="882444"/>
    <lineage>
        <taxon>Bacteria</taxon>
        <taxon>Bacillati</taxon>
        <taxon>Actinomycetota</taxon>
        <taxon>Actinomycetes</taxon>
        <taxon>Pseudonocardiales</taxon>
        <taxon>Pseudonocardiaceae</taxon>
        <taxon>Amycolatopsis</taxon>
    </lineage>
</organism>
<sequence>MTATVLDDRLLELRAQARHWAEDFRAFGTELDRDPDAVTRCTELPGVRCLAEMIIPAEYGGRGVAAGGHRFFGMSALERAVVLEEFACGDAGVLLAAPGASMSGVLVDMLGDEQQKEWFYGSLLESPKWTFFAVTEPARGSDANALETALEPVEGGDFVLSGRKKYVGNAARARLGVVFARTRPGPLGVTAVLVDTTTPGFRAEPLDMIGLRGARICAIDLDSVAIPAGRVLGRHLSPTRRGMWACARTFNRLRPGVAAIALGIARAAYEYVLTHRRSLGHAERDRLDRLGRRIDGARHLVHLSAVEVDADAGNGFLASAAKADAARLAEDATLLAAGFFGPRARWEHPALDKLTRDARGVEFMEGTGNIQKLNVFHGVLTGKLGRDDPFPAFGRVLSTGGSSCG</sequence>
<evidence type="ECO:0000256" key="3">
    <source>
        <dbReference type="ARBA" id="ARBA00022630"/>
    </source>
</evidence>
<dbReference type="SUPFAM" id="SSF47203">
    <property type="entry name" value="Acyl-CoA dehydrogenase C-terminal domain-like"/>
    <property type="match status" value="1"/>
</dbReference>
<dbReference type="RefSeq" id="WP_209667856.1">
    <property type="nucleotide sequence ID" value="NZ_JAGGMS010000001.1"/>
</dbReference>